<evidence type="ECO:0000256" key="1">
    <source>
        <dbReference type="ARBA" id="ARBA00004196"/>
    </source>
</evidence>
<dbReference type="CDD" id="cd01536">
    <property type="entry name" value="PBP1_ABC_sugar_binding-like"/>
    <property type="match status" value="1"/>
</dbReference>
<evidence type="ECO:0000259" key="5">
    <source>
        <dbReference type="Pfam" id="PF13407"/>
    </source>
</evidence>
<dbReference type="PANTHER" id="PTHR46847">
    <property type="entry name" value="D-ALLOSE-BINDING PERIPLASMIC PROTEIN-RELATED"/>
    <property type="match status" value="1"/>
</dbReference>
<evidence type="ECO:0000256" key="4">
    <source>
        <dbReference type="SAM" id="SignalP"/>
    </source>
</evidence>
<reference evidence="6" key="1">
    <citation type="submission" date="2020-07" db="EMBL/GenBank/DDBJ databases">
        <title>Huge and variable diversity of episymbiotic CPR bacteria and DPANN archaea in groundwater ecosystems.</title>
        <authorList>
            <person name="He C.Y."/>
            <person name="Keren R."/>
            <person name="Whittaker M."/>
            <person name="Farag I.F."/>
            <person name="Doudna J."/>
            <person name="Cate J.H.D."/>
            <person name="Banfield J.F."/>
        </authorList>
    </citation>
    <scope>NUCLEOTIDE SEQUENCE</scope>
    <source>
        <strain evidence="6">NC_groundwater_1586_Pr3_B-0.1um_66_15</strain>
    </source>
</reference>
<dbReference type="Proteomes" id="UP000782610">
    <property type="component" value="Unassembled WGS sequence"/>
</dbReference>
<proteinExistence type="inferred from homology"/>
<comment type="similarity">
    <text evidence="2">Belongs to the bacterial solute-binding protein 2 family.</text>
</comment>
<dbReference type="InterPro" id="IPR025997">
    <property type="entry name" value="SBP_2_dom"/>
</dbReference>
<accession>A0A933P071</accession>
<comment type="subcellular location">
    <subcellularLocation>
        <location evidence="1">Cell envelope</location>
    </subcellularLocation>
</comment>
<evidence type="ECO:0000256" key="2">
    <source>
        <dbReference type="ARBA" id="ARBA00007639"/>
    </source>
</evidence>
<organism evidence="6 7">
    <name type="scientific">Devosia nanyangense</name>
    <dbReference type="NCBI Taxonomy" id="1228055"/>
    <lineage>
        <taxon>Bacteria</taxon>
        <taxon>Pseudomonadati</taxon>
        <taxon>Pseudomonadota</taxon>
        <taxon>Alphaproteobacteria</taxon>
        <taxon>Hyphomicrobiales</taxon>
        <taxon>Devosiaceae</taxon>
        <taxon>Devosia</taxon>
    </lineage>
</organism>
<dbReference type="InterPro" id="IPR028082">
    <property type="entry name" value="Peripla_BP_I"/>
</dbReference>
<dbReference type="AlphaFoldDB" id="A0A933P071"/>
<dbReference type="PANTHER" id="PTHR46847:SF1">
    <property type="entry name" value="D-ALLOSE-BINDING PERIPLASMIC PROTEIN-RELATED"/>
    <property type="match status" value="1"/>
</dbReference>
<feature type="domain" description="Periplasmic binding protein" evidence="5">
    <location>
        <begin position="29"/>
        <end position="297"/>
    </location>
</feature>
<gene>
    <name evidence="6" type="ORF">HY834_16215</name>
</gene>
<sequence length="330" mass="35238">MRLQHAVIGSVAAMMVMGSIAQAQDLKVGVSWNNKDSSLETAWEDYIKAEGETQGKAAGLTITWTFNVANGDPARQTANIEDLITGGADVVVARAEDGGAIGASIRAAKDAGIPFVAFDRKSTSAEQPDAFVGGDSTDEATTTTNAFVDILKAKQIHGQCIELQGNLLDSNAVARTKAWNEITTASGVIETVAHVPTEWNPELFRSGLANALKAHPEANCLFTASDFALPAIQAALEDADRWHPTGDDKHMWFASQDLMQDAVKAMKAGYIDVATTWEASNQAKELVRVVIALAKKEDPGCGPDGCLAKGRLATPTNLDTLDHLWSRDYQ</sequence>
<dbReference type="GO" id="GO:0030246">
    <property type="term" value="F:carbohydrate binding"/>
    <property type="evidence" value="ECO:0007669"/>
    <property type="project" value="UniProtKB-ARBA"/>
</dbReference>
<feature type="signal peptide" evidence="4">
    <location>
        <begin position="1"/>
        <end position="23"/>
    </location>
</feature>
<evidence type="ECO:0000256" key="3">
    <source>
        <dbReference type="ARBA" id="ARBA00022729"/>
    </source>
</evidence>
<name>A0A933P071_9HYPH</name>
<feature type="chain" id="PRO_5037174221" evidence="4">
    <location>
        <begin position="24"/>
        <end position="330"/>
    </location>
</feature>
<dbReference type="GO" id="GO:0030313">
    <property type="term" value="C:cell envelope"/>
    <property type="evidence" value="ECO:0007669"/>
    <property type="project" value="UniProtKB-SubCell"/>
</dbReference>
<dbReference type="Gene3D" id="3.40.50.2300">
    <property type="match status" value="2"/>
</dbReference>
<evidence type="ECO:0000313" key="6">
    <source>
        <dbReference type="EMBL" id="MBI4923287.1"/>
    </source>
</evidence>
<keyword evidence="3 4" id="KW-0732">Signal</keyword>
<dbReference type="SUPFAM" id="SSF53822">
    <property type="entry name" value="Periplasmic binding protein-like I"/>
    <property type="match status" value="1"/>
</dbReference>
<protein>
    <submittedName>
        <fullName evidence="6">Sugar ABC transporter substrate-binding protein</fullName>
    </submittedName>
</protein>
<evidence type="ECO:0000313" key="7">
    <source>
        <dbReference type="Proteomes" id="UP000782610"/>
    </source>
</evidence>
<dbReference type="Pfam" id="PF13407">
    <property type="entry name" value="Peripla_BP_4"/>
    <property type="match status" value="1"/>
</dbReference>
<comment type="caution">
    <text evidence="6">The sequence shown here is derived from an EMBL/GenBank/DDBJ whole genome shotgun (WGS) entry which is preliminary data.</text>
</comment>
<dbReference type="EMBL" id="JACRAF010000050">
    <property type="protein sequence ID" value="MBI4923287.1"/>
    <property type="molecule type" value="Genomic_DNA"/>
</dbReference>